<dbReference type="AlphaFoldDB" id="A0A7X0PB65"/>
<protein>
    <recommendedName>
        <fullName evidence="1">diguanylate cyclase</fullName>
        <ecNumber evidence="1">2.7.7.65</ecNumber>
    </recommendedName>
</protein>
<dbReference type="EMBL" id="JACHLK010000002">
    <property type="protein sequence ID" value="MBB6558641.1"/>
    <property type="molecule type" value="Genomic_DNA"/>
</dbReference>
<keyword evidence="3" id="KW-1133">Transmembrane helix</keyword>
<dbReference type="InterPro" id="IPR029787">
    <property type="entry name" value="Nucleotide_cyclase"/>
</dbReference>
<dbReference type="CDD" id="cd01949">
    <property type="entry name" value="GGDEF"/>
    <property type="match status" value="1"/>
</dbReference>
<sequence length="387" mass="41259">MDPITIFIVATLMMLANGGVLGLMHKDLPVSLQPCAETWRIATLLLAGSAVLYAVQYELPLGLVSPMANGMVMLGCTGYWRALRQFDGAPDRWWMWLPALAGIGGVLWFAGVQPDTPSRILLLSGVVAFVLMAGTLQLVRGGTGERARSRKALAGLFFLVGLFVLFRAGYFLVRKVGPSFDITGEGAWINTASPLVTALLPVVGTTAFLFMCSQRIGRQWELAAATDYLTGLANRRTLLAEGESRFATARRGGAHLALALVDVDHFKAINDGHGHEVGDKALQHVARQLQATARGLDFVARHGGEEFVVLLDLGQHGDAQAAGERLRLAVAGTPFTADGASLTITISAGVALQADGDTTLDQLLRRADEALYAAKRSGRNRVELAGG</sequence>
<dbReference type="GO" id="GO:0052621">
    <property type="term" value="F:diguanylate cyclase activity"/>
    <property type="evidence" value="ECO:0007669"/>
    <property type="project" value="UniProtKB-EC"/>
</dbReference>
<comment type="catalytic activity">
    <reaction evidence="2">
        <text>2 GTP = 3',3'-c-di-GMP + 2 diphosphate</text>
        <dbReference type="Rhea" id="RHEA:24898"/>
        <dbReference type="ChEBI" id="CHEBI:33019"/>
        <dbReference type="ChEBI" id="CHEBI:37565"/>
        <dbReference type="ChEBI" id="CHEBI:58805"/>
        <dbReference type="EC" id="2.7.7.65"/>
    </reaction>
</comment>
<dbReference type="PROSITE" id="PS50887">
    <property type="entry name" value="GGDEF"/>
    <property type="match status" value="1"/>
</dbReference>
<dbReference type="InterPro" id="IPR000160">
    <property type="entry name" value="GGDEF_dom"/>
</dbReference>
<evidence type="ECO:0000256" key="3">
    <source>
        <dbReference type="SAM" id="Phobius"/>
    </source>
</evidence>
<feature type="transmembrane region" description="Helical" evidence="3">
    <location>
        <begin position="192"/>
        <end position="212"/>
    </location>
</feature>
<dbReference type="PANTHER" id="PTHR45138">
    <property type="entry name" value="REGULATORY COMPONENTS OF SENSORY TRANSDUCTION SYSTEM"/>
    <property type="match status" value="1"/>
</dbReference>
<organism evidence="5 6">
    <name type="scientific">Acidovorax soli</name>
    <dbReference type="NCBI Taxonomy" id="592050"/>
    <lineage>
        <taxon>Bacteria</taxon>
        <taxon>Pseudomonadati</taxon>
        <taxon>Pseudomonadota</taxon>
        <taxon>Betaproteobacteria</taxon>
        <taxon>Burkholderiales</taxon>
        <taxon>Comamonadaceae</taxon>
        <taxon>Acidovorax</taxon>
    </lineage>
</organism>
<gene>
    <name evidence="5" type="ORF">HNP48_001305</name>
</gene>
<feature type="transmembrane region" description="Helical" evidence="3">
    <location>
        <begin position="152"/>
        <end position="172"/>
    </location>
</feature>
<feature type="domain" description="GGDEF" evidence="4">
    <location>
        <begin position="254"/>
        <end position="387"/>
    </location>
</feature>
<accession>A0A7X0PB65</accession>
<dbReference type="InterPro" id="IPR050469">
    <property type="entry name" value="Diguanylate_Cyclase"/>
</dbReference>
<dbReference type="RefSeq" id="WP_184856064.1">
    <property type="nucleotide sequence ID" value="NZ_JACHLK010000002.1"/>
</dbReference>
<dbReference type="Pfam" id="PF00990">
    <property type="entry name" value="GGDEF"/>
    <property type="match status" value="1"/>
</dbReference>
<keyword evidence="3" id="KW-0472">Membrane</keyword>
<feature type="transmembrane region" description="Helical" evidence="3">
    <location>
        <begin position="61"/>
        <end position="81"/>
    </location>
</feature>
<keyword evidence="3" id="KW-0812">Transmembrane</keyword>
<dbReference type="GO" id="GO:1902201">
    <property type="term" value="P:negative regulation of bacterial-type flagellum-dependent cell motility"/>
    <property type="evidence" value="ECO:0007669"/>
    <property type="project" value="TreeGrafter"/>
</dbReference>
<feature type="transmembrane region" description="Helical" evidence="3">
    <location>
        <begin position="6"/>
        <end position="25"/>
    </location>
</feature>
<evidence type="ECO:0000259" key="4">
    <source>
        <dbReference type="PROSITE" id="PS50887"/>
    </source>
</evidence>
<dbReference type="SMART" id="SM00267">
    <property type="entry name" value="GGDEF"/>
    <property type="match status" value="1"/>
</dbReference>
<dbReference type="Gene3D" id="3.30.70.270">
    <property type="match status" value="1"/>
</dbReference>
<dbReference type="Proteomes" id="UP000575083">
    <property type="component" value="Unassembled WGS sequence"/>
</dbReference>
<feature type="transmembrane region" description="Helical" evidence="3">
    <location>
        <begin position="37"/>
        <end position="55"/>
    </location>
</feature>
<dbReference type="NCBIfam" id="TIGR00254">
    <property type="entry name" value="GGDEF"/>
    <property type="match status" value="1"/>
</dbReference>
<dbReference type="GO" id="GO:0005886">
    <property type="term" value="C:plasma membrane"/>
    <property type="evidence" value="ECO:0007669"/>
    <property type="project" value="TreeGrafter"/>
</dbReference>
<name>A0A7X0PB65_9BURK</name>
<evidence type="ECO:0000256" key="1">
    <source>
        <dbReference type="ARBA" id="ARBA00012528"/>
    </source>
</evidence>
<evidence type="ECO:0000256" key="2">
    <source>
        <dbReference type="ARBA" id="ARBA00034247"/>
    </source>
</evidence>
<comment type="caution">
    <text evidence="5">The sequence shown here is derived from an EMBL/GenBank/DDBJ whole genome shotgun (WGS) entry which is preliminary data.</text>
</comment>
<evidence type="ECO:0000313" key="6">
    <source>
        <dbReference type="Proteomes" id="UP000575083"/>
    </source>
</evidence>
<proteinExistence type="predicted"/>
<reference evidence="5 6" key="1">
    <citation type="submission" date="2020-08" db="EMBL/GenBank/DDBJ databases">
        <title>Functional genomics of gut bacteria from endangered species of beetles.</title>
        <authorList>
            <person name="Carlos-Shanley C."/>
        </authorList>
    </citation>
    <scope>NUCLEOTIDE SEQUENCE [LARGE SCALE GENOMIC DNA]</scope>
    <source>
        <strain evidence="5 6">S00198</strain>
    </source>
</reference>
<keyword evidence="6" id="KW-1185">Reference proteome</keyword>
<feature type="transmembrane region" description="Helical" evidence="3">
    <location>
        <begin position="120"/>
        <end position="140"/>
    </location>
</feature>
<dbReference type="InterPro" id="IPR043128">
    <property type="entry name" value="Rev_trsase/Diguanyl_cyclase"/>
</dbReference>
<feature type="transmembrane region" description="Helical" evidence="3">
    <location>
        <begin position="93"/>
        <end position="114"/>
    </location>
</feature>
<dbReference type="PANTHER" id="PTHR45138:SF9">
    <property type="entry name" value="DIGUANYLATE CYCLASE DGCM-RELATED"/>
    <property type="match status" value="1"/>
</dbReference>
<dbReference type="SUPFAM" id="SSF55073">
    <property type="entry name" value="Nucleotide cyclase"/>
    <property type="match status" value="1"/>
</dbReference>
<dbReference type="EC" id="2.7.7.65" evidence="1"/>
<dbReference type="FunFam" id="3.30.70.270:FF:000001">
    <property type="entry name" value="Diguanylate cyclase domain protein"/>
    <property type="match status" value="1"/>
</dbReference>
<dbReference type="GO" id="GO:0043709">
    <property type="term" value="P:cell adhesion involved in single-species biofilm formation"/>
    <property type="evidence" value="ECO:0007669"/>
    <property type="project" value="TreeGrafter"/>
</dbReference>
<evidence type="ECO:0000313" key="5">
    <source>
        <dbReference type="EMBL" id="MBB6558641.1"/>
    </source>
</evidence>